<proteinExistence type="predicted"/>
<dbReference type="AlphaFoldDB" id="A0A0F8Y540"/>
<comment type="caution">
    <text evidence="1">The sequence shown here is derived from an EMBL/GenBank/DDBJ whole genome shotgun (WGS) entry which is preliminary data.</text>
</comment>
<protein>
    <submittedName>
        <fullName evidence="1">Uncharacterized protein</fullName>
    </submittedName>
</protein>
<organism evidence="1">
    <name type="scientific">marine sediment metagenome</name>
    <dbReference type="NCBI Taxonomy" id="412755"/>
    <lineage>
        <taxon>unclassified sequences</taxon>
        <taxon>metagenomes</taxon>
        <taxon>ecological metagenomes</taxon>
    </lineage>
</organism>
<dbReference type="EMBL" id="LAZR01068625">
    <property type="protein sequence ID" value="KKK49289.1"/>
    <property type="molecule type" value="Genomic_DNA"/>
</dbReference>
<reference evidence="1" key="1">
    <citation type="journal article" date="2015" name="Nature">
        <title>Complex archaea that bridge the gap between prokaryotes and eukaryotes.</title>
        <authorList>
            <person name="Spang A."/>
            <person name="Saw J.H."/>
            <person name="Jorgensen S.L."/>
            <person name="Zaremba-Niedzwiedzka K."/>
            <person name="Martijn J."/>
            <person name="Lind A.E."/>
            <person name="van Eijk R."/>
            <person name="Schleper C."/>
            <person name="Guy L."/>
            <person name="Ettema T.J."/>
        </authorList>
    </citation>
    <scope>NUCLEOTIDE SEQUENCE</scope>
</reference>
<gene>
    <name evidence="1" type="ORF">LCGC14_3136570</name>
</gene>
<dbReference type="Pfam" id="PF24175">
    <property type="entry name" value="SU10_adaptor"/>
    <property type="match status" value="1"/>
</dbReference>
<evidence type="ECO:0000313" key="1">
    <source>
        <dbReference type="EMBL" id="KKK49289.1"/>
    </source>
</evidence>
<sequence length="225" mass="25469">MTLSILDMRLTVISELPDTKDILVEKLMLDGIQDLCRETSCLIDPFTTTSVNSQAVYPLTITGSLPANTEIIGFWQGKYDGATLPDTSNNEMDQRDRKWEERIGSPTGIIYDGGTNIRYNITPDTTGKAVQLEPILMPDSVDGVVPEKIEKRHQEAVKSYVKWKAYEAPGKLFNADLALYFRKDYERRRNRLKIEIMKDGVELEIQPQSFVTGRRRPGIGIGLQE</sequence>
<accession>A0A0F8Y540</accession>
<dbReference type="InterPro" id="IPR056209">
    <property type="entry name" value="SU10_adaptor"/>
</dbReference>
<name>A0A0F8Y540_9ZZZZ</name>